<feature type="compositionally biased region" description="Basic and acidic residues" evidence="1">
    <location>
        <begin position="114"/>
        <end position="124"/>
    </location>
</feature>
<dbReference type="GeneID" id="43838893"/>
<sequence length="167" mass="17902">MTSTVLDVGLFLLCVSASVGTVVGVAPPDTGPETHVDDLADRIATETATVSYGTNDGDRRRHHATLVEHLALAALVPEDAGRSERTYRHAVSNAVGKRLDPRTGVTVRVPTRIERSSNDDDGHRTAMTVGGSPPSTARVWTTVVDVPVDRGETTVRVVVRRWDRAAV</sequence>
<protein>
    <submittedName>
        <fullName evidence="2">Uncharacterized protein</fullName>
    </submittedName>
</protein>
<evidence type="ECO:0000313" key="2">
    <source>
        <dbReference type="EMBL" id="SDX98379.1"/>
    </source>
</evidence>
<dbReference type="Pfam" id="PF23955">
    <property type="entry name" value="DUF7284"/>
    <property type="match status" value="1"/>
</dbReference>
<evidence type="ECO:0000313" key="3">
    <source>
        <dbReference type="Proteomes" id="UP000199079"/>
    </source>
</evidence>
<feature type="region of interest" description="Disordered" evidence="1">
    <location>
        <begin position="114"/>
        <end position="134"/>
    </location>
</feature>
<organism evidence="2 3">
    <name type="scientific">Halopenitus persicus</name>
    <dbReference type="NCBI Taxonomy" id="1048396"/>
    <lineage>
        <taxon>Archaea</taxon>
        <taxon>Methanobacteriati</taxon>
        <taxon>Methanobacteriota</taxon>
        <taxon>Stenosarchaea group</taxon>
        <taxon>Halobacteria</taxon>
        <taxon>Halobacteriales</taxon>
        <taxon>Haloferacaceae</taxon>
        <taxon>Halopenitus</taxon>
    </lineage>
</organism>
<name>A0A1H3G7P5_9EURY</name>
<dbReference type="Proteomes" id="UP000199079">
    <property type="component" value="Unassembled WGS sequence"/>
</dbReference>
<evidence type="ECO:0000256" key="1">
    <source>
        <dbReference type="SAM" id="MobiDB-lite"/>
    </source>
</evidence>
<proteinExistence type="predicted"/>
<dbReference type="InterPro" id="IPR055708">
    <property type="entry name" value="DUF7284"/>
</dbReference>
<dbReference type="OrthoDB" id="330250at2157"/>
<reference evidence="3" key="1">
    <citation type="submission" date="2016-10" db="EMBL/GenBank/DDBJ databases">
        <authorList>
            <person name="Varghese N."/>
            <person name="Submissions S."/>
        </authorList>
    </citation>
    <scope>NUCLEOTIDE SEQUENCE [LARGE SCALE GENOMIC DNA]</scope>
    <source>
        <strain evidence="3">DC30,IBRC 10041,KCTC 4046</strain>
    </source>
</reference>
<gene>
    <name evidence="2" type="ORF">SAMN05216564_102341</name>
</gene>
<dbReference type="RefSeq" id="WP_049817639.1">
    <property type="nucleotide sequence ID" value="NZ_FNPC01000002.1"/>
</dbReference>
<accession>A0A1H3G7P5</accession>
<dbReference type="AlphaFoldDB" id="A0A1H3G7P5"/>
<keyword evidence="3" id="KW-1185">Reference proteome</keyword>
<dbReference type="EMBL" id="FNPC01000002">
    <property type="protein sequence ID" value="SDX98379.1"/>
    <property type="molecule type" value="Genomic_DNA"/>
</dbReference>